<evidence type="ECO:0000256" key="3">
    <source>
        <dbReference type="ARBA" id="ARBA00022519"/>
    </source>
</evidence>
<feature type="transmembrane region" description="Helical" evidence="7">
    <location>
        <begin position="262"/>
        <end position="283"/>
    </location>
</feature>
<dbReference type="Proteomes" id="UP000183898">
    <property type="component" value="Unassembled WGS sequence"/>
</dbReference>
<dbReference type="PANTHER" id="PTHR30213:SF0">
    <property type="entry name" value="UPF0761 MEMBRANE PROTEIN YIHY"/>
    <property type="match status" value="1"/>
</dbReference>
<accession>A0A1H8D8K0</accession>
<sequence length="430" mass="47552">MGLRVELFSQSSRPVAKVMKSVRPVDFLHYVLVRFFQHNCTQIAGSLTFTTLLSLVPLLAIGLSVVAAFPAFAEFSDRIKEFILTTMVPEAANKVISVYMQQFADNAAKLTAIGIAFLGVTALALMLTIDEALNSIWRVSRLRPLLHRLLIYWSVLTIGPLFIGASLSLTSWLMTASMGFTRDIPGGDIMLLRLGPLVLTSIAFSTSYLIVPNRQVAWQHAIAGGVAAAIGFEIMKEGFAFYITWFPTYQAVYGTFATIPIFLLWLYLSWLMVLLGAVIAASLSSWRFREWRDDPNARGKQFFDALRLLGILGEALKAGKVETASSLQQQLMLSPEEVERILELMVKANFVRQVQGGGWVQILDPAEIRIADVYRLFAFRPEALRGTAGGDTRLEHLLDDIAVGIDEKMSLPLSQLFASAEPEPPAEMSA</sequence>
<dbReference type="InterPro" id="IPR017039">
    <property type="entry name" value="Virul_fac_BrkB"/>
</dbReference>
<feature type="transmembrane region" description="Helical" evidence="7">
    <location>
        <begin position="190"/>
        <end position="210"/>
    </location>
</feature>
<keyword evidence="3" id="KW-0997">Cell inner membrane</keyword>
<evidence type="ECO:0000256" key="1">
    <source>
        <dbReference type="ARBA" id="ARBA00004651"/>
    </source>
</evidence>
<comment type="similarity">
    <text evidence="7">Belongs to the UPF0761 family.</text>
</comment>
<keyword evidence="6 7" id="KW-0472">Membrane</keyword>
<feature type="transmembrane region" description="Helical" evidence="7">
    <location>
        <begin position="52"/>
        <end position="73"/>
    </location>
</feature>
<reference evidence="8 9" key="1">
    <citation type="submission" date="2016-10" db="EMBL/GenBank/DDBJ databases">
        <authorList>
            <person name="de Groot N.N."/>
        </authorList>
    </citation>
    <scope>NUCLEOTIDE SEQUENCE [LARGE SCALE GENOMIC DNA]</scope>
    <source>
        <strain evidence="8 9">Nl18</strain>
    </source>
</reference>
<protein>
    <recommendedName>
        <fullName evidence="7">UPF0761 membrane protein SAMN05216404_102195</fullName>
    </recommendedName>
</protein>
<dbReference type="GO" id="GO:0005886">
    <property type="term" value="C:plasma membrane"/>
    <property type="evidence" value="ECO:0007669"/>
    <property type="project" value="UniProtKB-SubCell"/>
</dbReference>
<keyword evidence="5 7" id="KW-1133">Transmembrane helix</keyword>
<dbReference type="HAMAP" id="MF_00672">
    <property type="entry name" value="UPF0761"/>
    <property type="match status" value="1"/>
</dbReference>
<proteinExistence type="inferred from homology"/>
<evidence type="ECO:0000256" key="6">
    <source>
        <dbReference type="ARBA" id="ARBA00023136"/>
    </source>
</evidence>
<dbReference type="SUPFAM" id="SSF46785">
    <property type="entry name" value="Winged helix' DNA-binding domain"/>
    <property type="match status" value="1"/>
</dbReference>
<dbReference type="Pfam" id="PF03631">
    <property type="entry name" value="Virul_fac_BrkB"/>
    <property type="match status" value="1"/>
</dbReference>
<keyword evidence="2 7" id="KW-1003">Cell membrane</keyword>
<feature type="transmembrane region" description="Helical" evidence="7">
    <location>
        <begin position="149"/>
        <end position="169"/>
    </location>
</feature>
<name>A0A1H8D8K0_9PROT</name>
<dbReference type="PANTHER" id="PTHR30213">
    <property type="entry name" value="INNER MEMBRANE PROTEIN YHJD"/>
    <property type="match status" value="1"/>
</dbReference>
<organism evidence="8 9">
    <name type="scientific">Nitrosospira multiformis</name>
    <dbReference type="NCBI Taxonomy" id="1231"/>
    <lineage>
        <taxon>Bacteria</taxon>
        <taxon>Pseudomonadati</taxon>
        <taxon>Pseudomonadota</taxon>
        <taxon>Betaproteobacteria</taxon>
        <taxon>Nitrosomonadales</taxon>
        <taxon>Nitrosomonadaceae</taxon>
        <taxon>Nitrosospira</taxon>
    </lineage>
</organism>
<feature type="transmembrane region" description="Helical" evidence="7">
    <location>
        <begin position="110"/>
        <end position="129"/>
    </location>
</feature>
<evidence type="ECO:0000256" key="5">
    <source>
        <dbReference type="ARBA" id="ARBA00022989"/>
    </source>
</evidence>
<dbReference type="NCBIfam" id="TIGR00765">
    <property type="entry name" value="yihY_not_rbn"/>
    <property type="match status" value="1"/>
</dbReference>
<evidence type="ECO:0000313" key="8">
    <source>
        <dbReference type="EMBL" id="SEN03486.1"/>
    </source>
</evidence>
<dbReference type="EMBL" id="FOCT01000002">
    <property type="protein sequence ID" value="SEN03486.1"/>
    <property type="molecule type" value="Genomic_DNA"/>
</dbReference>
<evidence type="ECO:0000256" key="2">
    <source>
        <dbReference type="ARBA" id="ARBA00022475"/>
    </source>
</evidence>
<dbReference type="Gene3D" id="1.10.10.10">
    <property type="entry name" value="Winged helix-like DNA-binding domain superfamily/Winged helix DNA-binding domain"/>
    <property type="match status" value="1"/>
</dbReference>
<dbReference type="AlphaFoldDB" id="A0A1H8D8K0"/>
<evidence type="ECO:0000313" key="9">
    <source>
        <dbReference type="Proteomes" id="UP000183898"/>
    </source>
</evidence>
<evidence type="ECO:0000256" key="4">
    <source>
        <dbReference type="ARBA" id="ARBA00022692"/>
    </source>
</evidence>
<evidence type="ECO:0000256" key="7">
    <source>
        <dbReference type="HAMAP-Rule" id="MF_00672"/>
    </source>
</evidence>
<keyword evidence="4 7" id="KW-0812">Transmembrane</keyword>
<gene>
    <name evidence="8" type="ORF">SAMN05216404_102195</name>
</gene>
<comment type="caution">
    <text evidence="7">Lacks conserved residue(s) required for the propagation of feature annotation.</text>
</comment>
<dbReference type="InterPro" id="IPR023679">
    <property type="entry name" value="UPF0761_bac"/>
</dbReference>
<comment type="subcellular location">
    <subcellularLocation>
        <location evidence="1 7">Cell membrane</location>
        <topology evidence="1 7">Multi-pass membrane protein</topology>
    </subcellularLocation>
</comment>
<dbReference type="InterPro" id="IPR036390">
    <property type="entry name" value="WH_DNA-bd_sf"/>
</dbReference>
<dbReference type="InterPro" id="IPR036388">
    <property type="entry name" value="WH-like_DNA-bd_sf"/>
</dbReference>